<evidence type="ECO:0000256" key="1">
    <source>
        <dbReference type="SAM" id="Phobius"/>
    </source>
</evidence>
<sequence>MGKRGWMRYQHLLHYAEGSFALMLVVGVILAVFGSNKIPFFLRPITGFVADKIYKAFVVPHCGEAPRLFGRNARHFAFCCWR</sequence>
<keyword evidence="1" id="KW-1133">Transmembrane helix</keyword>
<organism evidence="2 3">
    <name type="scientific">Podospora pseudocomata</name>
    <dbReference type="NCBI Taxonomy" id="2093779"/>
    <lineage>
        <taxon>Eukaryota</taxon>
        <taxon>Fungi</taxon>
        <taxon>Dikarya</taxon>
        <taxon>Ascomycota</taxon>
        <taxon>Pezizomycotina</taxon>
        <taxon>Sordariomycetes</taxon>
        <taxon>Sordariomycetidae</taxon>
        <taxon>Sordariales</taxon>
        <taxon>Podosporaceae</taxon>
        <taxon>Podospora</taxon>
    </lineage>
</organism>
<protein>
    <submittedName>
        <fullName evidence="2">Bifunctional glutathione transferase/peroxidase</fullName>
        <ecNumber evidence="2">2.5.1.18</ecNumber>
    </submittedName>
</protein>
<keyword evidence="2" id="KW-0808">Transferase</keyword>
<dbReference type="GeneID" id="87904205"/>
<dbReference type="RefSeq" id="XP_062739987.1">
    <property type="nucleotide sequence ID" value="XM_062884355.1"/>
</dbReference>
<accession>A0ABR0G5L8</accession>
<keyword evidence="3" id="KW-1185">Reference proteome</keyword>
<dbReference type="EC" id="2.5.1.18" evidence="2"/>
<dbReference type="EMBL" id="JAFFHA010000009">
    <property type="protein sequence ID" value="KAK4651012.1"/>
    <property type="molecule type" value="Genomic_DNA"/>
</dbReference>
<comment type="caution">
    <text evidence="2">The sequence shown here is derived from an EMBL/GenBank/DDBJ whole genome shotgun (WGS) entry which is preliminary data.</text>
</comment>
<evidence type="ECO:0000313" key="2">
    <source>
        <dbReference type="EMBL" id="KAK4651012.1"/>
    </source>
</evidence>
<proteinExistence type="predicted"/>
<feature type="transmembrane region" description="Helical" evidence="1">
    <location>
        <begin position="12"/>
        <end position="33"/>
    </location>
</feature>
<dbReference type="Proteomes" id="UP001323405">
    <property type="component" value="Unassembled WGS sequence"/>
</dbReference>
<gene>
    <name evidence="2" type="primary">GTT1_1</name>
    <name evidence="2" type="ORF">QC762_0115980</name>
</gene>
<evidence type="ECO:0000313" key="3">
    <source>
        <dbReference type="Proteomes" id="UP001323405"/>
    </source>
</evidence>
<reference evidence="2 3" key="1">
    <citation type="journal article" date="2023" name="bioRxiv">
        <title>High-quality genome assemblies of four members of thePodospora anserinaspecies complex.</title>
        <authorList>
            <person name="Ament-Velasquez S.L."/>
            <person name="Vogan A.A."/>
            <person name="Wallerman O."/>
            <person name="Hartmann F."/>
            <person name="Gautier V."/>
            <person name="Silar P."/>
            <person name="Giraud T."/>
            <person name="Johannesson H."/>
        </authorList>
    </citation>
    <scope>NUCLEOTIDE SEQUENCE [LARGE SCALE GENOMIC DNA]</scope>
    <source>
        <strain evidence="2 3">CBS 415.72m</strain>
    </source>
</reference>
<keyword evidence="1" id="KW-0472">Membrane</keyword>
<dbReference type="GO" id="GO:0004364">
    <property type="term" value="F:glutathione transferase activity"/>
    <property type="evidence" value="ECO:0007669"/>
    <property type="project" value="UniProtKB-EC"/>
</dbReference>
<name>A0ABR0G5L8_9PEZI</name>
<keyword evidence="1" id="KW-0812">Transmembrane</keyword>